<keyword evidence="5 7" id="KW-0807">Transducer</keyword>
<dbReference type="GO" id="GO:0007165">
    <property type="term" value="P:signal transduction"/>
    <property type="evidence" value="ECO:0007669"/>
    <property type="project" value="UniProtKB-KW"/>
</dbReference>
<dbReference type="RefSeq" id="WP_244354078.1">
    <property type="nucleotide sequence ID" value="NZ_JAJNNZ010000001.1"/>
</dbReference>
<dbReference type="InterPro" id="IPR004090">
    <property type="entry name" value="Chemotax_Me-accpt_rcpt"/>
</dbReference>
<accession>A0A9X1W9T9</accession>
<evidence type="ECO:0000256" key="1">
    <source>
        <dbReference type="ARBA" id="ARBA00004141"/>
    </source>
</evidence>
<evidence type="ECO:0000313" key="12">
    <source>
        <dbReference type="EMBL" id="MCJ2375248.1"/>
    </source>
</evidence>
<feature type="coiled-coil region" evidence="8">
    <location>
        <begin position="293"/>
        <end position="327"/>
    </location>
</feature>
<dbReference type="PROSITE" id="PS50885">
    <property type="entry name" value="HAMP"/>
    <property type="match status" value="1"/>
</dbReference>
<comment type="subcellular location">
    <subcellularLocation>
        <location evidence="1">Membrane</location>
        <topology evidence="1">Multi-pass membrane protein</topology>
    </subcellularLocation>
</comment>
<dbReference type="CDD" id="cd06225">
    <property type="entry name" value="HAMP"/>
    <property type="match status" value="1"/>
</dbReference>
<dbReference type="GO" id="GO:0004888">
    <property type="term" value="F:transmembrane signaling receptor activity"/>
    <property type="evidence" value="ECO:0007669"/>
    <property type="project" value="InterPro"/>
</dbReference>
<evidence type="ECO:0000256" key="7">
    <source>
        <dbReference type="PROSITE-ProRule" id="PRU00284"/>
    </source>
</evidence>
<dbReference type="EMBL" id="JAJNNZ010000001">
    <property type="protein sequence ID" value="MCJ2375248.1"/>
    <property type="molecule type" value="Genomic_DNA"/>
</dbReference>
<dbReference type="Pfam" id="PF00672">
    <property type="entry name" value="HAMP"/>
    <property type="match status" value="1"/>
</dbReference>
<dbReference type="PANTHER" id="PTHR32089">
    <property type="entry name" value="METHYL-ACCEPTING CHEMOTAXIS PROTEIN MCPB"/>
    <property type="match status" value="1"/>
</dbReference>
<gene>
    <name evidence="12" type="ORF">LNL84_00185</name>
</gene>
<proteinExistence type="inferred from homology"/>
<dbReference type="InterPro" id="IPR004089">
    <property type="entry name" value="MCPsignal_dom"/>
</dbReference>
<dbReference type="SMART" id="SM00283">
    <property type="entry name" value="MA"/>
    <property type="match status" value="1"/>
</dbReference>
<dbReference type="Proteomes" id="UP001139488">
    <property type="component" value="Unassembled WGS sequence"/>
</dbReference>
<evidence type="ECO:0000256" key="8">
    <source>
        <dbReference type="SAM" id="Coils"/>
    </source>
</evidence>
<dbReference type="Pfam" id="PF00015">
    <property type="entry name" value="MCPsignal"/>
    <property type="match status" value="1"/>
</dbReference>
<name>A0A9X1W9T9_9VIBR</name>
<dbReference type="AlphaFoldDB" id="A0A9X1W9T9"/>
<evidence type="ECO:0000259" key="11">
    <source>
        <dbReference type="PROSITE" id="PS50885"/>
    </source>
</evidence>
<dbReference type="GO" id="GO:0016020">
    <property type="term" value="C:membrane"/>
    <property type="evidence" value="ECO:0007669"/>
    <property type="project" value="UniProtKB-SubCell"/>
</dbReference>
<evidence type="ECO:0000313" key="13">
    <source>
        <dbReference type="Proteomes" id="UP001139488"/>
    </source>
</evidence>
<evidence type="ECO:0000256" key="6">
    <source>
        <dbReference type="ARBA" id="ARBA00029447"/>
    </source>
</evidence>
<feature type="domain" description="Methyl-accepting transducer" evidence="10">
    <location>
        <begin position="261"/>
        <end position="497"/>
    </location>
</feature>
<comment type="similarity">
    <text evidence="6">Belongs to the methyl-accepting chemotaxis (MCP) protein family.</text>
</comment>
<dbReference type="PRINTS" id="PR00260">
    <property type="entry name" value="CHEMTRNSDUCR"/>
</dbReference>
<dbReference type="PANTHER" id="PTHR32089:SF119">
    <property type="entry name" value="METHYL-ACCEPTING CHEMOTAXIS PROTEIN CTPL"/>
    <property type="match status" value="1"/>
</dbReference>
<keyword evidence="4 9" id="KW-0472">Membrane</keyword>
<dbReference type="SUPFAM" id="SSF58104">
    <property type="entry name" value="Methyl-accepting chemotaxis protein (MCP) signaling domain"/>
    <property type="match status" value="1"/>
</dbReference>
<dbReference type="Gene3D" id="1.10.287.950">
    <property type="entry name" value="Methyl-accepting chemotaxis protein"/>
    <property type="match status" value="1"/>
</dbReference>
<dbReference type="Gene3D" id="3.30.450.290">
    <property type="match status" value="1"/>
</dbReference>
<keyword evidence="13" id="KW-1185">Reference proteome</keyword>
<dbReference type="InterPro" id="IPR003660">
    <property type="entry name" value="HAMP_dom"/>
</dbReference>
<dbReference type="GO" id="GO:0006935">
    <property type="term" value="P:chemotaxis"/>
    <property type="evidence" value="ECO:0007669"/>
    <property type="project" value="InterPro"/>
</dbReference>
<organism evidence="12 13">
    <name type="scientific">Vibrio gelatinilyticus</name>
    <dbReference type="NCBI Taxonomy" id="2893468"/>
    <lineage>
        <taxon>Bacteria</taxon>
        <taxon>Pseudomonadati</taxon>
        <taxon>Pseudomonadota</taxon>
        <taxon>Gammaproteobacteria</taxon>
        <taxon>Vibrionales</taxon>
        <taxon>Vibrionaceae</taxon>
        <taxon>Vibrio</taxon>
    </lineage>
</organism>
<keyword evidence="3 9" id="KW-1133">Transmembrane helix</keyword>
<sequence>MRFSITSKLLITLSVVFGVVVISSTAYQYNQQKELVFSILSEQLHDKASNYFDSLNMMMITGTMAQKETLRQKALAQESIEDVRVLRGNAVTKLYGAGLKGQSPVDDIDRRALSGETVIEPINAAWGQGVVIALPMKASDNYRGTNCISCHMTEEGEVLGAIRIEYNLNHVNSLINQRTFIAIAIMVAIALLGYLSTLLITRRFIVGPIQRTSRYMAAVSQNQDLSQKLHINQNDEIGDLATDIDTFIDSVSTSLHHVQETSHQLSHSAVQLTQIAEYTDSTANQQLNETSDVQSHVEQVNNQQKQVDQATEKASELMAHTNDLTQQSAQKATTVSEEIRSLVAEIDSVASDICQLNSQTQDVSNILDVIKGIADQTNLLALNAAIEAARAGEQGRGFAVVADEVRQLASRTTDATSDIETILSQFKQDSDGALSSVENVSKRAHQGSNEVYALADRMNQVNDEIQRTTALASDVQQQTHTTSVLNNEVSKKADTITRHANETSNSASRAHKISVDLEQLSLRLESLLNQFVLSNHNKG</sequence>
<evidence type="ECO:0000259" key="10">
    <source>
        <dbReference type="PROSITE" id="PS50111"/>
    </source>
</evidence>
<feature type="domain" description="HAMP" evidence="11">
    <location>
        <begin position="203"/>
        <end position="256"/>
    </location>
</feature>
<reference evidence="12" key="1">
    <citation type="submission" date="2021-11" db="EMBL/GenBank/DDBJ databases">
        <title>Vibrio ZSDE26 sp. nov. and Vibrio ZSDZ34 sp. nov., isolated from coastal seawater in Qingdao.</title>
        <authorList>
            <person name="Zhang P."/>
        </authorList>
    </citation>
    <scope>NUCLEOTIDE SEQUENCE</scope>
    <source>
        <strain evidence="12">ZSDZ34</strain>
    </source>
</reference>
<evidence type="ECO:0000256" key="9">
    <source>
        <dbReference type="SAM" id="Phobius"/>
    </source>
</evidence>
<keyword evidence="8" id="KW-0175">Coiled coil</keyword>
<dbReference type="SMART" id="SM00304">
    <property type="entry name" value="HAMP"/>
    <property type="match status" value="1"/>
</dbReference>
<evidence type="ECO:0000256" key="5">
    <source>
        <dbReference type="ARBA" id="ARBA00023224"/>
    </source>
</evidence>
<feature type="transmembrane region" description="Helical" evidence="9">
    <location>
        <begin position="180"/>
        <end position="201"/>
    </location>
</feature>
<comment type="caution">
    <text evidence="12">The sequence shown here is derived from an EMBL/GenBank/DDBJ whole genome shotgun (WGS) entry which is preliminary data.</text>
</comment>
<dbReference type="PROSITE" id="PS50111">
    <property type="entry name" value="CHEMOTAXIS_TRANSDUC_2"/>
    <property type="match status" value="1"/>
</dbReference>
<protein>
    <submittedName>
        <fullName evidence="12">Methyl-accepting chemotaxis protein</fullName>
    </submittedName>
</protein>
<evidence type="ECO:0000256" key="3">
    <source>
        <dbReference type="ARBA" id="ARBA00022989"/>
    </source>
</evidence>
<keyword evidence="2 9" id="KW-0812">Transmembrane</keyword>
<dbReference type="FunFam" id="1.10.287.950:FF:000001">
    <property type="entry name" value="Methyl-accepting chemotaxis sensory transducer"/>
    <property type="match status" value="1"/>
</dbReference>
<evidence type="ECO:0000256" key="4">
    <source>
        <dbReference type="ARBA" id="ARBA00023136"/>
    </source>
</evidence>
<evidence type="ECO:0000256" key="2">
    <source>
        <dbReference type="ARBA" id="ARBA00022692"/>
    </source>
</evidence>